<dbReference type="EMBL" id="HBIN01016129">
    <property type="protein sequence ID" value="CAE0442126.1"/>
    <property type="molecule type" value="Transcribed_RNA"/>
</dbReference>
<dbReference type="InterPro" id="IPR055343">
    <property type="entry name" value="CREG_beta-barrel"/>
</dbReference>
<name>A0A7S3UZB8_9STRA</name>
<reference evidence="3" key="1">
    <citation type="submission" date="2021-01" db="EMBL/GenBank/DDBJ databases">
        <authorList>
            <person name="Corre E."/>
            <person name="Pelletier E."/>
            <person name="Niang G."/>
            <person name="Scheremetjew M."/>
            <person name="Finn R."/>
            <person name="Kale V."/>
            <person name="Holt S."/>
            <person name="Cochrane G."/>
            <person name="Meng A."/>
            <person name="Brown T."/>
            <person name="Cohen L."/>
        </authorList>
    </citation>
    <scope>NUCLEOTIDE SEQUENCE</scope>
    <source>
        <strain evidence="3">GSBS06</strain>
    </source>
</reference>
<dbReference type="SUPFAM" id="SSF50475">
    <property type="entry name" value="FMN-binding split barrel"/>
    <property type="match status" value="1"/>
</dbReference>
<dbReference type="PANTHER" id="PTHR13343:SF17">
    <property type="entry name" value="CELLULAR REPRESSOR OF E1A-STIMULATED GENES, ISOFORM A"/>
    <property type="match status" value="1"/>
</dbReference>
<dbReference type="InterPro" id="IPR012349">
    <property type="entry name" value="Split_barrel_FMN-bd"/>
</dbReference>
<dbReference type="GO" id="GO:0005737">
    <property type="term" value="C:cytoplasm"/>
    <property type="evidence" value="ECO:0007669"/>
    <property type="project" value="UniProtKB-ARBA"/>
</dbReference>
<proteinExistence type="predicted"/>
<dbReference type="PANTHER" id="PTHR13343">
    <property type="entry name" value="CREG1 PROTEIN"/>
    <property type="match status" value="1"/>
</dbReference>
<dbReference type="Pfam" id="PF13883">
    <property type="entry name" value="CREG_beta-barrel"/>
    <property type="match status" value="1"/>
</dbReference>
<organism evidence="3">
    <name type="scientific">Aplanochytrium stocchinoi</name>
    <dbReference type="NCBI Taxonomy" id="215587"/>
    <lineage>
        <taxon>Eukaryota</taxon>
        <taxon>Sar</taxon>
        <taxon>Stramenopiles</taxon>
        <taxon>Bigyra</taxon>
        <taxon>Labyrinthulomycetes</taxon>
        <taxon>Thraustochytrida</taxon>
        <taxon>Thraustochytriidae</taxon>
        <taxon>Aplanochytrium</taxon>
    </lineage>
</organism>
<feature type="chain" id="PRO_5030639368" description="CREG-like beta-barrel domain-containing protein" evidence="1">
    <location>
        <begin position="21"/>
        <end position="216"/>
    </location>
</feature>
<dbReference type="AlphaFoldDB" id="A0A7S3UZB8"/>
<evidence type="ECO:0000256" key="1">
    <source>
        <dbReference type="SAM" id="SignalP"/>
    </source>
</evidence>
<protein>
    <recommendedName>
        <fullName evidence="2">CREG-like beta-barrel domain-containing protein</fullName>
    </recommendedName>
</protein>
<gene>
    <name evidence="3" type="ORF">ASTO00021_LOCUS12241</name>
</gene>
<sequence length="216" mass="24062">MPNLYTFLVVLMQLLVLVSAKNPFLEVLKTDDSIKTLHEISGLNLKRPYYKDYAKVARWLTAKAGWGVLATDGSDYNSDLKGHVPFANVMSYADASKGTPIFYLTKLDATARELENNPMAAFTISEASLLGGCIMIDAEEPICAKATFTGAVRPLEGGEAIASAKKALFKKHPVMRLWPSEHNFQVYTMELKKIFFLDFYGGAKQISIEEYYNVTL</sequence>
<evidence type="ECO:0000313" key="3">
    <source>
        <dbReference type="EMBL" id="CAE0442126.1"/>
    </source>
</evidence>
<feature type="signal peptide" evidence="1">
    <location>
        <begin position="1"/>
        <end position="20"/>
    </location>
</feature>
<feature type="domain" description="CREG-like beta-barrel" evidence="2">
    <location>
        <begin position="50"/>
        <end position="213"/>
    </location>
</feature>
<dbReference type="Gene3D" id="2.30.110.10">
    <property type="entry name" value="Electron Transport, Fmn-binding Protein, Chain A"/>
    <property type="match status" value="1"/>
</dbReference>
<keyword evidence="1" id="KW-0732">Signal</keyword>
<evidence type="ECO:0000259" key="2">
    <source>
        <dbReference type="Pfam" id="PF13883"/>
    </source>
</evidence>
<accession>A0A7S3UZB8</accession>